<comment type="caution">
    <text evidence="3">The sequence shown here is derived from an EMBL/GenBank/DDBJ whole genome shotgun (WGS) entry which is preliminary data.</text>
</comment>
<dbReference type="AlphaFoldDB" id="A0A2K3LD23"/>
<keyword evidence="1" id="KW-0325">Glycoprotein</keyword>
<dbReference type="Proteomes" id="UP000236291">
    <property type="component" value="Unassembled WGS sequence"/>
</dbReference>
<feature type="non-terminal residue" evidence="3">
    <location>
        <position position="109"/>
    </location>
</feature>
<sequence length="109" mass="12509">MLKNCNRHIQVPAAGEDFPEEDDYHVFFERGILEKGLNEGFEVEYIVEDEECLKCLGSDEGDCKWKNNNDIEKHVKSTCYYDNCPNGSIAHSSHCSLHRNSQGKMKIIL</sequence>
<evidence type="ECO:0000313" key="3">
    <source>
        <dbReference type="EMBL" id="PNX76436.1"/>
    </source>
</evidence>
<keyword evidence="3" id="KW-0418">Kinase</keyword>
<organism evidence="3 4">
    <name type="scientific">Trifolium pratense</name>
    <name type="common">Red clover</name>
    <dbReference type="NCBI Taxonomy" id="57577"/>
    <lineage>
        <taxon>Eukaryota</taxon>
        <taxon>Viridiplantae</taxon>
        <taxon>Streptophyta</taxon>
        <taxon>Embryophyta</taxon>
        <taxon>Tracheophyta</taxon>
        <taxon>Spermatophyta</taxon>
        <taxon>Magnoliopsida</taxon>
        <taxon>eudicotyledons</taxon>
        <taxon>Gunneridae</taxon>
        <taxon>Pentapetalae</taxon>
        <taxon>rosids</taxon>
        <taxon>fabids</taxon>
        <taxon>Fabales</taxon>
        <taxon>Fabaceae</taxon>
        <taxon>Papilionoideae</taxon>
        <taxon>50 kb inversion clade</taxon>
        <taxon>NPAAA clade</taxon>
        <taxon>Hologalegina</taxon>
        <taxon>IRL clade</taxon>
        <taxon>Trifolieae</taxon>
        <taxon>Trifolium</taxon>
    </lineage>
</organism>
<reference evidence="3 4" key="2">
    <citation type="journal article" date="2017" name="Front. Plant Sci.">
        <title>Gene Classification and Mining of Molecular Markers Useful in Red Clover (Trifolium pratense) Breeding.</title>
        <authorList>
            <person name="Istvanek J."/>
            <person name="Dluhosova J."/>
            <person name="Dluhos P."/>
            <person name="Patkova L."/>
            <person name="Nedelnik J."/>
            <person name="Repkova J."/>
        </authorList>
    </citation>
    <scope>NUCLEOTIDE SEQUENCE [LARGE SCALE GENOMIC DNA]</scope>
    <source>
        <strain evidence="4">cv. Tatra</strain>
        <tissue evidence="3">Young leaves</tissue>
    </source>
</reference>
<dbReference type="InterPro" id="IPR032872">
    <property type="entry name" value="WAK_assoc_C"/>
</dbReference>
<evidence type="ECO:0000313" key="4">
    <source>
        <dbReference type="Proteomes" id="UP000236291"/>
    </source>
</evidence>
<evidence type="ECO:0000256" key="1">
    <source>
        <dbReference type="ARBA" id="ARBA00023180"/>
    </source>
</evidence>
<feature type="domain" description="Wall-associated receptor kinase C-terminal" evidence="2">
    <location>
        <begin position="2"/>
        <end position="81"/>
    </location>
</feature>
<dbReference type="Pfam" id="PF14380">
    <property type="entry name" value="WAK_assoc"/>
    <property type="match status" value="1"/>
</dbReference>
<name>A0A2K3LD23_TRIPR</name>
<accession>A0A2K3LD23</accession>
<dbReference type="GO" id="GO:0016301">
    <property type="term" value="F:kinase activity"/>
    <property type="evidence" value="ECO:0007669"/>
    <property type="project" value="UniProtKB-KW"/>
</dbReference>
<gene>
    <name evidence="3" type="ORF">L195_g032384</name>
</gene>
<protein>
    <submittedName>
        <fullName evidence="3">Kinase R-like protein</fullName>
    </submittedName>
</protein>
<reference evidence="3 4" key="1">
    <citation type="journal article" date="2014" name="Am. J. Bot.">
        <title>Genome assembly and annotation for red clover (Trifolium pratense; Fabaceae).</title>
        <authorList>
            <person name="Istvanek J."/>
            <person name="Jaros M."/>
            <person name="Krenek A."/>
            <person name="Repkova J."/>
        </authorList>
    </citation>
    <scope>NUCLEOTIDE SEQUENCE [LARGE SCALE GENOMIC DNA]</scope>
    <source>
        <strain evidence="4">cv. Tatra</strain>
        <tissue evidence="3">Young leaves</tissue>
    </source>
</reference>
<keyword evidence="3" id="KW-0808">Transferase</keyword>
<dbReference type="EMBL" id="ASHM01030644">
    <property type="protein sequence ID" value="PNX76436.1"/>
    <property type="molecule type" value="Genomic_DNA"/>
</dbReference>
<proteinExistence type="predicted"/>
<evidence type="ECO:0000259" key="2">
    <source>
        <dbReference type="Pfam" id="PF14380"/>
    </source>
</evidence>